<proteinExistence type="inferred from homology"/>
<evidence type="ECO:0000313" key="8">
    <source>
        <dbReference type="Proteomes" id="UP000076871"/>
    </source>
</evidence>
<evidence type="ECO:0000256" key="5">
    <source>
        <dbReference type="PIRSR" id="PIRSR602401-1"/>
    </source>
</evidence>
<dbReference type="InterPro" id="IPR017972">
    <property type="entry name" value="Cyt_P450_CS"/>
</dbReference>
<comment type="similarity">
    <text evidence="1 6">Belongs to the cytochrome P450 family.</text>
</comment>
<dbReference type="GeneID" id="63829040"/>
<dbReference type="PRINTS" id="PR00463">
    <property type="entry name" value="EP450I"/>
</dbReference>
<dbReference type="PRINTS" id="PR00385">
    <property type="entry name" value="P450"/>
</dbReference>
<dbReference type="STRING" id="1314785.A0A165GQ15"/>
<keyword evidence="6" id="KW-0503">Monooxygenase</keyword>
<dbReference type="InterPro" id="IPR002401">
    <property type="entry name" value="Cyt_P450_E_grp-I"/>
</dbReference>
<name>A0A165GQ15_9APHY</name>
<feature type="binding site" description="axial binding residue" evidence="5">
    <location>
        <position position="452"/>
    </location>
    <ligand>
        <name>heme</name>
        <dbReference type="ChEBI" id="CHEBI:30413"/>
    </ligand>
    <ligandPart>
        <name>Fe</name>
        <dbReference type="ChEBI" id="CHEBI:18248"/>
    </ligandPart>
</feature>
<dbReference type="RefSeq" id="XP_040768390.1">
    <property type="nucleotide sequence ID" value="XM_040912012.1"/>
</dbReference>
<dbReference type="InParanoid" id="A0A165GQ15"/>
<evidence type="ECO:0000256" key="2">
    <source>
        <dbReference type="ARBA" id="ARBA00022723"/>
    </source>
</evidence>
<dbReference type="InterPro" id="IPR036396">
    <property type="entry name" value="Cyt_P450_sf"/>
</dbReference>
<dbReference type="GO" id="GO:0006629">
    <property type="term" value="P:lipid metabolic process"/>
    <property type="evidence" value="ECO:0007669"/>
    <property type="project" value="UniProtKB-ARBA"/>
</dbReference>
<keyword evidence="8" id="KW-1185">Reference proteome</keyword>
<dbReference type="Gene3D" id="1.10.630.10">
    <property type="entry name" value="Cytochrome P450"/>
    <property type="match status" value="1"/>
</dbReference>
<accession>A0A165GQ15</accession>
<gene>
    <name evidence="7" type="ORF">LAESUDRAFT_755343</name>
</gene>
<evidence type="ECO:0000256" key="3">
    <source>
        <dbReference type="ARBA" id="ARBA00023002"/>
    </source>
</evidence>
<keyword evidence="3 6" id="KW-0560">Oxidoreductase</keyword>
<dbReference type="PANTHER" id="PTHR24296">
    <property type="entry name" value="CYTOCHROME P450"/>
    <property type="match status" value="1"/>
</dbReference>
<dbReference type="Pfam" id="PF00067">
    <property type="entry name" value="p450"/>
    <property type="match status" value="1"/>
</dbReference>
<organism evidence="7 8">
    <name type="scientific">Laetiporus sulphureus 93-53</name>
    <dbReference type="NCBI Taxonomy" id="1314785"/>
    <lineage>
        <taxon>Eukaryota</taxon>
        <taxon>Fungi</taxon>
        <taxon>Dikarya</taxon>
        <taxon>Basidiomycota</taxon>
        <taxon>Agaricomycotina</taxon>
        <taxon>Agaricomycetes</taxon>
        <taxon>Polyporales</taxon>
        <taxon>Laetiporus</taxon>
    </lineage>
</organism>
<dbReference type="GO" id="GO:0016705">
    <property type="term" value="F:oxidoreductase activity, acting on paired donors, with incorporation or reduction of molecular oxygen"/>
    <property type="evidence" value="ECO:0007669"/>
    <property type="project" value="InterPro"/>
</dbReference>
<evidence type="ECO:0000256" key="4">
    <source>
        <dbReference type="ARBA" id="ARBA00023004"/>
    </source>
</evidence>
<dbReference type="OrthoDB" id="1470350at2759"/>
<dbReference type="PROSITE" id="PS00086">
    <property type="entry name" value="CYTOCHROME_P450"/>
    <property type="match status" value="1"/>
</dbReference>
<dbReference type="InterPro" id="IPR001128">
    <property type="entry name" value="Cyt_P450"/>
</dbReference>
<comment type="cofactor">
    <cofactor evidence="5">
        <name>heme</name>
        <dbReference type="ChEBI" id="CHEBI:30413"/>
    </cofactor>
</comment>
<dbReference type="GO" id="GO:0020037">
    <property type="term" value="F:heme binding"/>
    <property type="evidence" value="ECO:0007669"/>
    <property type="project" value="InterPro"/>
</dbReference>
<protein>
    <submittedName>
        <fullName evidence="7">Cytochrome P450</fullName>
    </submittedName>
</protein>
<reference evidence="7 8" key="1">
    <citation type="journal article" date="2016" name="Mol. Biol. Evol.">
        <title>Comparative Genomics of Early-Diverging Mushroom-Forming Fungi Provides Insights into the Origins of Lignocellulose Decay Capabilities.</title>
        <authorList>
            <person name="Nagy L.G."/>
            <person name="Riley R."/>
            <person name="Tritt A."/>
            <person name="Adam C."/>
            <person name="Daum C."/>
            <person name="Floudas D."/>
            <person name="Sun H."/>
            <person name="Yadav J.S."/>
            <person name="Pangilinan J."/>
            <person name="Larsson K.H."/>
            <person name="Matsuura K."/>
            <person name="Barry K."/>
            <person name="Labutti K."/>
            <person name="Kuo R."/>
            <person name="Ohm R.A."/>
            <person name="Bhattacharya S.S."/>
            <person name="Shirouzu T."/>
            <person name="Yoshinaga Y."/>
            <person name="Martin F.M."/>
            <person name="Grigoriev I.V."/>
            <person name="Hibbett D.S."/>
        </authorList>
    </citation>
    <scope>NUCLEOTIDE SEQUENCE [LARGE SCALE GENOMIC DNA]</scope>
    <source>
        <strain evidence="7 8">93-53</strain>
    </source>
</reference>
<keyword evidence="2 5" id="KW-0479">Metal-binding</keyword>
<keyword evidence="5 6" id="KW-0349">Heme</keyword>
<evidence type="ECO:0000256" key="6">
    <source>
        <dbReference type="RuleBase" id="RU000461"/>
    </source>
</evidence>
<dbReference type="GO" id="GO:0005506">
    <property type="term" value="F:iron ion binding"/>
    <property type="evidence" value="ECO:0007669"/>
    <property type="project" value="InterPro"/>
</dbReference>
<evidence type="ECO:0000256" key="1">
    <source>
        <dbReference type="ARBA" id="ARBA00010617"/>
    </source>
</evidence>
<dbReference type="Proteomes" id="UP000076871">
    <property type="component" value="Unassembled WGS sequence"/>
</dbReference>
<keyword evidence="4 5" id="KW-0408">Iron</keyword>
<dbReference type="EMBL" id="KV427608">
    <property type="protein sequence ID" value="KZT10650.1"/>
    <property type="molecule type" value="Genomic_DNA"/>
</dbReference>
<evidence type="ECO:0000313" key="7">
    <source>
        <dbReference type="EMBL" id="KZT10650.1"/>
    </source>
</evidence>
<sequence>MLYAYILTVLILAVLFGLCLKYPATALGTKPRLDLLGPQGLPVLGNLLDIYPHRLHILSWITAMGRQYGELFSWTVPLTGRTIVINRPEWIDHVHKNEGTIYGKGEVALAVFSQFPGRGSPFSTEGAEWRHSRKVIKPVFEARNLAIGVSEIMEEMMTLAHGLLHYAAKRDVTIDFNELCGRLVLAIFCKLALSLDMPLLTDASCLSEPHVIVENLHVLNTISSGRLPNPFWTITEKLDGRERRFKAARQQLFKVIEDIIKSRQDASDNGGTHRDFLSTLLEEEDTTDLDLMRDELVSLLFAGRDTTQNALIWSLHELSRSPAWFDKMREEAQMNALPPNHAADPCTRLQNYPIHLAVLYETLRLWPGVPKNGRSALRDDVLPAIPDRGYDPIRVGKGNFVAWSDWDMMKGEAIWGPDAKVFNPARHLDAERRFVKPPSPKFHAFGAGPRLCPGVQLASYEFVAIWANLLPSFDFVAEVKERYPTDALTITMREPFIVKAIPWSG</sequence>
<dbReference type="AlphaFoldDB" id="A0A165GQ15"/>
<dbReference type="SUPFAM" id="SSF48264">
    <property type="entry name" value="Cytochrome P450"/>
    <property type="match status" value="1"/>
</dbReference>
<dbReference type="GO" id="GO:0004497">
    <property type="term" value="F:monooxygenase activity"/>
    <property type="evidence" value="ECO:0007669"/>
    <property type="project" value="UniProtKB-KW"/>
</dbReference>